<dbReference type="EMBL" id="CP017557">
    <property type="protein sequence ID" value="AOW05237.1"/>
    <property type="molecule type" value="Genomic_DNA"/>
</dbReference>
<proteinExistence type="predicted"/>
<dbReference type="VEuPathDB" id="FungiDB:YALI0_E10505g"/>
<evidence type="ECO:0000313" key="1">
    <source>
        <dbReference type="EMBL" id="AOW05237.1"/>
    </source>
</evidence>
<evidence type="ECO:0000313" key="2">
    <source>
        <dbReference type="Proteomes" id="UP000182444"/>
    </source>
</evidence>
<accession>A0A1D8NHY2</accession>
<dbReference type="VEuPathDB" id="FungiDB:YALI1_E13360g"/>
<reference evidence="1 2" key="1">
    <citation type="journal article" date="2016" name="PLoS ONE">
        <title>Sequence Assembly of Yarrowia lipolytica Strain W29/CLIB89 Shows Transposable Element Diversity.</title>
        <authorList>
            <person name="Magnan C."/>
            <person name="Yu J."/>
            <person name="Chang I."/>
            <person name="Jahn E."/>
            <person name="Kanomata Y."/>
            <person name="Wu J."/>
            <person name="Zeller M."/>
            <person name="Oakes M."/>
            <person name="Baldi P."/>
            <person name="Sandmeyer S."/>
        </authorList>
    </citation>
    <scope>NUCLEOTIDE SEQUENCE [LARGE SCALE GENOMIC DNA]</scope>
    <source>
        <strain evidence="2">CLIB89(W29)</strain>
    </source>
</reference>
<dbReference type="RefSeq" id="XP_503783.2">
    <property type="nucleotide sequence ID" value="XM_503783.3"/>
</dbReference>
<gene>
    <name evidence="1" type="ORF">YALI1_E13360g</name>
</gene>
<organism evidence="1 2">
    <name type="scientific">Yarrowia lipolytica</name>
    <name type="common">Candida lipolytica</name>
    <dbReference type="NCBI Taxonomy" id="4952"/>
    <lineage>
        <taxon>Eukaryota</taxon>
        <taxon>Fungi</taxon>
        <taxon>Dikarya</taxon>
        <taxon>Ascomycota</taxon>
        <taxon>Saccharomycotina</taxon>
        <taxon>Dipodascomycetes</taxon>
        <taxon>Dipodascales</taxon>
        <taxon>Dipodascales incertae sedis</taxon>
        <taxon>Yarrowia</taxon>
    </lineage>
</organism>
<protein>
    <submittedName>
        <fullName evidence="1">Uncharacterized protein</fullName>
    </submittedName>
</protein>
<dbReference type="AlphaFoldDB" id="A0A1D8NHY2"/>
<dbReference type="Proteomes" id="UP000182444">
    <property type="component" value="Chromosome 1E"/>
</dbReference>
<sequence length="190" mass="21479">MMPSHFDINEVVACDTHEPCLGYDILSPVPFVVNPMYSPQEEEDDCDEFPDIPQSLDHITQQQQQQQQPQLAVPQRSFSDVLNGPQYDFSLFPPDQSFPDVNSSAPYVEPRRVSLPARNQTGNISKPNVATNIANTDYSVFVQQLMAGSNTMNNNMNYIPTTVIKEEQHAFGNYSFDFTQGQMQTQLQPQ</sequence>
<dbReference type="GeneID" id="94583582"/>
<dbReference type="KEGG" id="yli:2912631"/>
<name>A0A1D8NHY2_YARLL</name>